<dbReference type="FunFam" id="1.25.40.10:FF:000366">
    <property type="entry name" value="Pentatricopeptide (PPR) repeat-containing protein"/>
    <property type="match status" value="1"/>
</dbReference>
<organism evidence="5 6">
    <name type="scientific">Corchorus capsularis</name>
    <name type="common">Jute</name>
    <dbReference type="NCBI Taxonomy" id="210143"/>
    <lineage>
        <taxon>Eukaryota</taxon>
        <taxon>Viridiplantae</taxon>
        <taxon>Streptophyta</taxon>
        <taxon>Embryophyta</taxon>
        <taxon>Tracheophyta</taxon>
        <taxon>Spermatophyta</taxon>
        <taxon>Magnoliopsida</taxon>
        <taxon>eudicotyledons</taxon>
        <taxon>Gunneridae</taxon>
        <taxon>Pentapetalae</taxon>
        <taxon>rosids</taxon>
        <taxon>malvids</taxon>
        <taxon>Malvales</taxon>
        <taxon>Malvaceae</taxon>
        <taxon>Grewioideae</taxon>
        <taxon>Apeibeae</taxon>
        <taxon>Corchorus</taxon>
    </lineage>
</organism>
<feature type="repeat" description="PPR" evidence="3">
    <location>
        <begin position="386"/>
        <end position="420"/>
    </location>
</feature>
<comment type="similarity">
    <text evidence="1">Belongs to the PPR family. PCMP-H subfamily.</text>
</comment>
<dbReference type="GO" id="GO:0008270">
    <property type="term" value="F:zinc ion binding"/>
    <property type="evidence" value="ECO:0007669"/>
    <property type="project" value="InterPro"/>
</dbReference>
<feature type="domain" description="DYW" evidence="4">
    <location>
        <begin position="601"/>
        <end position="675"/>
    </location>
</feature>
<dbReference type="Pfam" id="PF13041">
    <property type="entry name" value="PPR_2"/>
    <property type="match status" value="4"/>
</dbReference>
<evidence type="ECO:0000256" key="3">
    <source>
        <dbReference type="PROSITE-ProRule" id="PRU00708"/>
    </source>
</evidence>
<accession>A0A1R3IEN6</accession>
<sequence length="747" mass="84205">MKVRTLRHAIGSLYVGGQATAEEYTRLLLECVRANDVYHAKQLQSHMELHCFTPTDTFLHNRLLHLYAKFGKISDARNLFDRMPLKDIISWNAMLSAYAKSGSIENLTAVLDQMPIRDSVSYNTVIKGLAGNGLSCKALEVFVRMNREGFEPTDYTHVSVLNACSRLFDLRRGKQIHGRIVVGNLGRNIFVCNALTDMYAKCGLIDRAWWLFDRIIDKNVVSWNSMISGYLKNGQPEKCIDLFQKMRGNGFKPDEVTLSNVLCAYSQSGLIDEASNVFSMIKNKDKICWTAMIVGYTQNGKEEDALNLFNKMLSEGVNPDNFTLSNVVSSCAKLAFLCHGQAVHAKAILLRVDNDLLVSSALVDMYCKCGAIRDARLVFDVMPSRNVVSWNAMIGGYAQNGQDLQALSLYKKMLQENLKPDSITFVAVLSACNHAGLVEEGRRYFWSISEQHGSVPTLDHYSCMISLLGRSGCVREAVDLIRNMPHEPNSLIWSTLLSVCAIKGDIEHGEMAAKFLFEMEPLNAGPYIMLSNMYAASGRWEDVATVRSLMKSKNVKKIAAYSWIEVDNEVHKFVAEDRTHPETEIIYKELSRLIKKFQEAGFMPDTKLVLHNVVEEEKLASICYHSEKLALAFGLIKKPQATTPIRIMKNIRVCGDCHVFMKFASKIIGRELRDASPDVVEYRHGLTPPMRDVQKQRVRREPDSNPAELVQHVEKDLVNIMSEGTVENLDILDTFNFSIVYLVTTEE</sequence>
<dbReference type="PANTHER" id="PTHR47926:SF533">
    <property type="entry name" value="DYW DOMAIN-CONTAINING PROTEIN"/>
    <property type="match status" value="1"/>
</dbReference>
<dbReference type="PROSITE" id="PS51375">
    <property type="entry name" value="PPR"/>
    <property type="match status" value="6"/>
</dbReference>
<feature type="repeat" description="PPR" evidence="3">
    <location>
        <begin position="188"/>
        <end position="218"/>
    </location>
</feature>
<dbReference type="PANTHER" id="PTHR47926">
    <property type="entry name" value="PENTATRICOPEPTIDE REPEAT-CONTAINING PROTEIN"/>
    <property type="match status" value="1"/>
</dbReference>
<dbReference type="InterPro" id="IPR002885">
    <property type="entry name" value="PPR_rpt"/>
</dbReference>
<evidence type="ECO:0000256" key="1">
    <source>
        <dbReference type="ARBA" id="ARBA00006643"/>
    </source>
</evidence>
<dbReference type="Pfam" id="PF20431">
    <property type="entry name" value="E_motif"/>
    <property type="match status" value="1"/>
</dbReference>
<dbReference type="OrthoDB" id="185373at2759"/>
<dbReference type="AlphaFoldDB" id="A0A1R3IEN6"/>
<dbReference type="FunFam" id="1.25.40.10:FF:000442">
    <property type="entry name" value="Pentatricopeptide repeat-containing protein At3g49710"/>
    <property type="match status" value="1"/>
</dbReference>
<evidence type="ECO:0000259" key="4">
    <source>
        <dbReference type="Pfam" id="PF14432"/>
    </source>
</evidence>
<feature type="repeat" description="PPR" evidence="3">
    <location>
        <begin position="285"/>
        <end position="319"/>
    </location>
</feature>
<feature type="repeat" description="PPR" evidence="3">
    <location>
        <begin position="118"/>
        <end position="152"/>
    </location>
</feature>
<dbReference type="OMA" id="ESICYHS"/>
<dbReference type="Pfam" id="PF14432">
    <property type="entry name" value="DYW_deaminase"/>
    <property type="match status" value="1"/>
</dbReference>
<feature type="repeat" description="PPR" evidence="3">
    <location>
        <begin position="56"/>
        <end position="90"/>
    </location>
</feature>
<comment type="caution">
    <text evidence="5">The sequence shown here is derived from an EMBL/GenBank/DDBJ whole genome shotgun (WGS) entry which is preliminary data.</text>
</comment>
<dbReference type="InterPro" id="IPR032867">
    <property type="entry name" value="DYW_dom"/>
</dbReference>
<dbReference type="FunFam" id="1.25.40.10:FF:000144">
    <property type="entry name" value="Pentatricopeptide repeat-containing protein, mitochondrial"/>
    <property type="match status" value="1"/>
</dbReference>
<gene>
    <name evidence="5" type="ORF">CCACVL1_12650</name>
</gene>
<evidence type="ECO:0000256" key="2">
    <source>
        <dbReference type="ARBA" id="ARBA00022737"/>
    </source>
</evidence>
<dbReference type="GO" id="GO:0009451">
    <property type="term" value="P:RNA modification"/>
    <property type="evidence" value="ECO:0007669"/>
    <property type="project" value="InterPro"/>
</dbReference>
<dbReference type="GO" id="GO:0003723">
    <property type="term" value="F:RNA binding"/>
    <property type="evidence" value="ECO:0007669"/>
    <property type="project" value="InterPro"/>
</dbReference>
<dbReference type="Gramene" id="OMO81037">
    <property type="protein sequence ID" value="OMO81037"/>
    <property type="gene ID" value="CCACVL1_12650"/>
</dbReference>
<keyword evidence="2" id="KW-0677">Repeat</keyword>
<dbReference type="Gene3D" id="1.25.40.10">
    <property type="entry name" value="Tetratricopeptide repeat domain"/>
    <property type="match status" value="4"/>
</dbReference>
<evidence type="ECO:0000313" key="6">
    <source>
        <dbReference type="Proteomes" id="UP000188268"/>
    </source>
</evidence>
<dbReference type="NCBIfam" id="TIGR00756">
    <property type="entry name" value="PPR"/>
    <property type="match status" value="5"/>
</dbReference>
<name>A0A1R3IEN6_COCAP</name>
<keyword evidence="6" id="KW-1185">Reference proteome</keyword>
<reference evidence="5 6" key="1">
    <citation type="submission" date="2013-09" db="EMBL/GenBank/DDBJ databases">
        <title>Corchorus capsularis genome sequencing.</title>
        <authorList>
            <person name="Alam M."/>
            <person name="Haque M.S."/>
            <person name="Islam M.S."/>
            <person name="Emdad E.M."/>
            <person name="Islam M.M."/>
            <person name="Ahmed B."/>
            <person name="Halim A."/>
            <person name="Hossen Q.M.M."/>
            <person name="Hossain M.Z."/>
            <person name="Ahmed R."/>
            <person name="Khan M.M."/>
            <person name="Islam R."/>
            <person name="Rashid M.M."/>
            <person name="Khan S.A."/>
            <person name="Rahman M.S."/>
            <person name="Alam M."/>
        </authorList>
    </citation>
    <scope>NUCLEOTIDE SEQUENCE [LARGE SCALE GENOMIC DNA]</scope>
    <source>
        <strain evidence="6">cv. CVL-1</strain>
        <tissue evidence="5">Whole seedling</tissue>
    </source>
</reference>
<evidence type="ECO:0000313" key="5">
    <source>
        <dbReference type="EMBL" id="OMO81037.1"/>
    </source>
</evidence>
<dbReference type="Pfam" id="PF01535">
    <property type="entry name" value="PPR"/>
    <property type="match status" value="3"/>
</dbReference>
<feature type="repeat" description="PPR" evidence="3">
    <location>
        <begin position="219"/>
        <end position="253"/>
    </location>
</feature>
<dbReference type="InterPro" id="IPR046960">
    <property type="entry name" value="PPR_At4g14850-like_plant"/>
</dbReference>
<dbReference type="InterPro" id="IPR046848">
    <property type="entry name" value="E_motif"/>
</dbReference>
<dbReference type="InterPro" id="IPR011990">
    <property type="entry name" value="TPR-like_helical_dom_sf"/>
</dbReference>
<protein>
    <recommendedName>
        <fullName evidence="4">DYW domain-containing protein</fullName>
    </recommendedName>
</protein>
<dbReference type="Proteomes" id="UP000188268">
    <property type="component" value="Unassembled WGS sequence"/>
</dbReference>
<proteinExistence type="inferred from homology"/>
<dbReference type="FunFam" id="1.25.40.10:FF:000970">
    <property type="entry name" value="Pentatricopeptide repeat-containing protein At3g26630, chloroplastic"/>
    <property type="match status" value="1"/>
</dbReference>
<dbReference type="EMBL" id="AWWV01010227">
    <property type="protein sequence ID" value="OMO81037.1"/>
    <property type="molecule type" value="Genomic_DNA"/>
</dbReference>